<keyword evidence="4" id="KW-1185">Reference proteome</keyword>
<gene>
    <name evidence="3" type="ORF">HME9304_03105</name>
</gene>
<proteinExistence type="predicted"/>
<dbReference type="AlphaFoldDB" id="A0A2Z4LWL4"/>
<sequence>MIQKYKYLYLGLFAFFLLGIIGCISNRKSTNNDSSTISDGNEPHAKKHDLNPSKATSMSKKNENHTDYEIPDGFIIIEKKYGDLNGDGLDDSLVVVRDTNKENIIQDEDHGEINTNRYGIAIYFNKKGENELVSQNLHCFPAGSDAGRFSISPKLSLKIHNGNLYIHHDHGRYGYWEHVFKYINSDFELIRYELSENYGPVVNRRTIIDYLTKKKLVQENMNKDATESGNELFKEQLEDIDMDQRIKLSAIKDFESRKMFL</sequence>
<evidence type="ECO:0000256" key="2">
    <source>
        <dbReference type="SAM" id="Phobius"/>
    </source>
</evidence>
<evidence type="ECO:0000313" key="4">
    <source>
        <dbReference type="Proteomes" id="UP000248536"/>
    </source>
</evidence>
<dbReference type="RefSeq" id="WP_112379396.1">
    <property type="nucleotide sequence ID" value="NZ_CP030104.1"/>
</dbReference>
<dbReference type="PROSITE" id="PS51257">
    <property type="entry name" value="PROKAR_LIPOPROTEIN"/>
    <property type="match status" value="1"/>
</dbReference>
<protein>
    <submittedName>
        <fullName evidence="3">Uncharacterized protein</fullName>
    </submittedName>
</protein>
<keyword evidence="2" id="KW-1133">Transmembrane helix</keyword>
<evidence type="ECO:0000313" key="3">
    <source>
        <dbReference type="EMBL" id="AWX46073.1"/>
    </source>
</evidence>
<feature type="transmembrane region" description="Helical" evidence="2">
    <location>
        <begin position="7"/>
        <end position="27"/>
    </location>
</feature>
<name>A0A2Z4LWL4_9FLAO</name>
<dbReference type="Proteomes" id="UP000248536">
    <property type="component" value="Chromosome"/>
</dbReference>
<accession>A0A2Z4LWL4</accession>
<feature type="compositionally biased region" description="Basic and acidic residues" evidence="1">
    <location>
        <begin position="41"/>
        <end position="51"/>
    </location>
</feature>
<reference evidence="3 4" key="1">
    <citation type="submission" date="2018-06" db="EMBL/GenBank/DDBJ databases">
        <title>Spongiibacterium sp. HME9304 Genome sequencing and assembly.</title>
        <authorList>
            <person name="Kang H."/>
            <person name="Kim H."/>
            <person name="Joh K."/>
        </authorList>
    </citation>
    <scope>NUCLEOTIDE SEQUENCE [LARGE SCALE GENOMIC DNA]</scope>
    <source>
        <strain evidence="3 4">HME9304</strain>
    </source>
</reference>
<dbReference type="EMBL" id="CP030104">
    <property type="protein sequence ID" value="AWX46073.1"/>
    <property type="molecule type" value="Genomic_DNA"/>
</dbReference>
<dbReference type="KEGG" id="spon:HME9304_03105"/>
<organism evidence="3 4">
    <name type="scientific">Flagellimonas maritima</name>
    <dbReference type="NCBI Taxonomy" id="1383885"/>
    <lineage>
        <taxon>Bacteria</taxon>
        <taxon>Pseudomonadati</taxon>
        <taxon>Bacteroidota</taxon>
        <taxon>Flavobacteriia</taxon>
        <taxon>Flavobacteriales</taxon>
        <taxon>Flavobacteriaceae</taxon>
        <taxon>Flagellimonas</taxon>
    </lineage>
</organism>
<keyword evidence="2" id="KW-0472">Membrane</keyword>
<dbReference type="OrthoDB" id="86940at2"/>
<keyword evidence="2" id="KW-0812">Transmembrane</keyword>
<evidence type="ECO:0000256" key="1">
    <source>
        <dbReference type="SAM" id="MobiDB-lite"/>
    </source>
</evidence>
<feature type="region of interest" description="Disordered" evidence="1">
    <location>
        <begin position="31"/>
        <end position="65"/>
    </location>
</feature>